<reference evidence="1 2" key="1">
    <citation type="submission" date="2015-01" db="EMBL/GenBank/DDBJ databases">
        <title>Evolution of Trichinella species and genotypes.</title>
        <authorList>
            <person name="Korhonen P.K."/>
            <person name="Edoardo P."/>
            <person name="Giuseppe L.R."/>
            <person name="Gasser R.B."/>
        </authorList>
    </citation>
    <scope>NUCLEOTIDE SEQUENCE [LARGE SCALE GENOMIC DNA]</scope>
    <source>
        <strain evidence="1">ISS13</strain>
    </source>
</reference>
<dbReference type="Proteomes" id="UP000054632">
    <property type="component" value="Unassembled WGS sequence"/>
</dbReference>
<evidence type="ECO:0000313" key="2">
    <source>
        <dbReference type="Proteomes" id="UP000054632"/>
    </source>
</evidence>
<sequence>MKNLVQRRVENCTTANKVSSFTSEQIPTDSIVALTELTPMKDEYDCQEKRQIESFSFFICAKFAK</sequence>
<proteinExistence type="predicted"/>
<comment type="caution">
    <text evidence="1">The sequence shown here is derived from an EMBL/GenBank/DDBJ whole genome shotgun (WGS) entry which is preliminary data.</text>
</comment>
<dbReference type="AlphaFoldDB" id="A0A0V1EAH0"/>
<gene>
    <name evidence="1" type="ORF">T4A_9162</name>
</gene>
<organism evidence="1 2">
    <name type="scientific">Trichinella pseudospiralis</name>
    <name type="common">Parasitic roundworm</name>
    <dbReference type="NCBI Taxonomy" id="6337"/>
    <lineage>
        <taxon>Eukaryota</taxon>
        <taxon>Metazoa</taxon>
        <taxon>Ecdysozoa</taxon>
        <taxon>Nematoda</taxon>
        <taxon>Enoplea</taxon>
        <taxon>Dorylaimia</taxon>
        <taxon>Trichinellida</taxon>
        <taxon>Trichinellidae</taxon>
        <taxon>Trichinella</taxon>
    </lineage>
</organism>
<dbReference type="EMBL" id="JYDR01000067">
    <property type="protein sequence ID" value="KRY70814.1"/>
    <property type="molecule type" value="Genomic_DNA"/>
</dbReference>
<protein>
    <submittedName>
        <fullName evidence="1">Uncharacterized protein</fullName>
    </submittedName>
</protein>
<accession>A0A0V1EAH0</accession>
<name>A0A0V1EAH0_TRIPS</name>
<evidence type="ECO:0000313" key="1">
    <source>
        <dbReference type="EMBL" id="KRY70814.1"/>
    </source>
</evidence>